<dbReference type="SUPFAM" id="SSF52540">
    <property type="entry name" value="P-loop containing nucleoside triphosphate hydrolases"/>
    <property type="match status" value="1"/>
</dbReference>
<keyword evidence="9" id="KW-0051">Antiviral defense</keyword>
<comment type="similarity">
    <text evidence="1">In the N-terminal section; belongs to the CRISPR-associated nuclease Cas3-HD family.</text>
</comment>
<dbReference type="PROSITE" id="PS51192">
    <property type="entry name" value="HELICASE_ATP_BIND_1"/>
    <property type="match status" value="1"/>
</dbReference>
<evidence type="ECO:0000256" key="8">
    <source>
        <dbReference type="ARBA" id="ARBA00022840"/>
    </source>
</evidence>
<evidence type="ECO:0000256" key="7">
    <source>
        <dbReference type="ARBA" id="ARBA00022806"/>
    </source>
</evidence>
<dbReference type="Gene3D" id="1.10.3210.30">
    <property type="match status" value="1"/>
</dbReference>
<evidence type="ECO:0000259" key="11">
    <source>
        <dbReference type="PROSITE" id="PS51194"/>
    </source>
</evidence>
<dbReference type="RefSeq" id="WP_284680236.1">
    <property type="nucleotide sequence ID" value="NZ_CP060096.1"/>
</dbReference>
<dbReference type="PANTHER" id="PTHR47963">
    <property type="entry name" value="DEAD-BOX ATP-DEPENDENT RNA HELICASE 47, MITOCHONDRIAL"/>
    <property type="match status" value="1"/>
</dbReference>
<dbReference type="Pfam" id="PF00270">
    <property type="entry name" value="DEAD"/>
    <property type="match status" value="1"/>
</dbReference>
<dbReference type="NCBIfam" id="TIGR01596">
    <property type="entry name" value="cas3_HD"/>
    <property type="match status" value="1"/>
</dbReference>
<dbReference type="InterPro" id="IPR014001">
    <property type="entry name" value="Helicase_ATP-bd"/>
</dbReference>
<keyword evidence="14" id="KW-1185">Reference proteome</keyword>
<comment type="similarity">
    <text evidence="2">In the central section; belongs to the CRISPR-associated helicase Cas3 family.</text>
</comment>
<accession>A0A975AW81</accession>
<dbReference type="InterPro" id="IPR001650">
    <property type="entry name" value="Helicase_C-like"/>
</dbReference>
<evidence type="ECO:0000256" key="9">
    <source>
        <dbReference type="ARBA" id="ARBA00023118"/>
    </source>
</evidence>
<name>A0A975AW81_9THEO</name>
<sequence length="777" mass="91326">MKFYSHSRKQQKYQKLLSDHLKEVKNLSIEQIPDEYKKAYEIMALCHDFGKYTSYFQKYLETQKKTSLSNHGFISAVFGGYAALQYYGEESILPLIIYNTILHHHGNLESFSTNLPVKFKDVSRKDFPLNVLDKIDISYKQIGDMRKNLFFISPDFEKLGLLREFEQFIKKENVIEDTLTVLKKLDALSVRNLKSEDNYFIHQMLYSALISADKISASNTYIPEEIYVNYKTLDTIRASKFGEPEKDIDKLRTEIFKVVLDNLEKNYDKSKIFSITAPTGTGKTITGFFAGLKLSELLGNNRKIIYSLPFTSIIEQNYDILVELLKKLDNFEGNSSRYIIKHHNLATIEYESEYRDYKKTEAELLIENWQSGIIVTTFVQLLETLVGARNRMLKKFNALKGSIIILDEIQAIDIKYFQLVDYILKKASEYLDLRIIIMTATKPMILNEAVELLDNNEKYFRIFRRTKLIPKIQEITIDSFIERFKKDLEDKSYMIVCNTIMQSLKIYKELDKLGLNREIFYLSTNIIPLHRRERIKEIKKRLKNEKIILVSTQVVEAGVDLDFDIVIRDLGPIDSIIQSAGRCNRNSRKEIGDVYIYSIVDEENNPFGKYVYGNTLMNISKEILKRYDNILEEKYFQLINEYFNMVMQNKSSQDSREFIKSIENLDFSEGEYSINSFSLIQNNPGYFEAFFIYDDESENVFKKYLSLSTIKDFNVRREKYLEIQKNIKDYILSLPIKYINNFQLDKGIPYLPKEGVIDLYDFKTGFRRDKDDKYMIL</sequence>
<dbReference type="GO" id="GO:0004518">
    <property type="term" value="F:nuclease activity"/>
    <property type="evidence" value="ECO:0007669"/>
    <property type="project" value="UniProtKB-KW"/>
</dbReference>
<dbReference type="SMART" id="SM00487">
    <property type="entry name" value="DEXDc"/>
    <property type="match status" value="1"/>
</dbReference>
<keyword evidence="8" id="KW-0067">ATP-binding</keyword>
<evidence type="ECO:0000256" key="4">
    <source>
        <dbReference type="ARBA" id="ARBA00022723"/>
    </source>
</evidence>
<keyword evidence="7" id="KW-0347">Helicase</keyword>
<feature type="domain" description="Helicase C-terminal" evidence="11">
    <location>
        <begin position="476"/>
        <end position="632"/>
    </location>
</feature>
<dbReference type="InterPro" id="IPR050547">
    <property type="entry name" value="DEAD_box_RNA_helicases"/>
</dbReference>
<dbReference type="InterPro" id="IPR027417">
    <property type="entry name" value="P-loop_NTPase"/>
</dbReference>
<dbReference type="CDD" id="cd09641">
    <property type="entry name" value="Cas3''_I"/>
    <property type="match status" value="1"/>
</dbReference>
<evidence type="ECO:0000259" key="12">
    <source>
        <dbReference type="PROSITE" id="PS51643"/>
    </source>
</evidence>
<reference evidence="13" key="1">
    <citation type="submission" date="2020-08" db="EMBL/GenBank/DDBJ databases">
        <title>Genomic insights into the carbon and energy metabolism of the first obligate autotrophic acetogenic bacterium Aceticella autotrophica gen. nov., sp. nov.</title>
        <authorList>
            <person name="Toshchakov S.V."/>
            <person name="Elcheninov A.G."/>
            <person name="Kublanov I.V."/>
            <person name="Frolov E.N."/>
            <person name="Lebedinsky A.V."/>
        </authorList>
    </citation>
    <scope>NUCLEOTIDE SEQUENCE</scope>
    <source>
        <strain evidence="13">3443-3Ac</strain>
    </source>
</reference>
<dbReference type="InterPro" id="IPR006483">
    <property type="entry name" value="CRISPR-assoc_Cas3_HD"/>
</dbReference>
<evidence type="ECO:0000259" key="10">
    <source>
        <dbReference type="PROSITE" id="PS51192"/>
    </source>
</evidence>
<dbReference type="InterPro" id="IPR011545">
    <property type="entry name" value="DEAD/DEAH_box_helicase_dom"/>
</dbReference>
<keyword evidence="4" id="KW-0479">Metal-binding</keyword>
<dbReference type="GO" id="GO:0051607">
    <property type="term" value="P:defense response to virus"/>
    <property type="evidence" value="ECO:0007669"/>
    <property type="project" value="UniProtKB-KW"/>
</dbReference>
<dbReference type="PROSITE" id="PS51194">
    <property type="entry name" value="HELICASE_CTER"/>
    <property type="match status" value="1"/>
</dbReference>
<dbReference type="EMBL" id="CP060096">
    <property type="protein sequence ID" value="QSZ27531.1"/>
    <property type="molecule type" value="Genomic_DNA"/>
</dbReference>
<dbReference type="GO" id="GO:0005524">
    <property type="term" value="F:ATP binding"/>
    <property type="evidence" value="ECO:0007669"/>
    <property type="project" value="UniProtKB-KW"/>
</dbReference>
<keyword evidence="6" id="KW-0378">Hydrolase</keyword>
<evidence type="ECO:0000256" key="5">
    <source>
        <dbReference type="ARBA" id="ARBA00022741"/>
    </source>
</evidence>
<dbReference type="InterPro" id="IPR038257">
    <property type="entry name" value="CRISPR-assoc_Cas3_HD_sf"/>
</dbReference>
<keyword evidence="3" id="KW-0540">Nuclease</keyword>
<dbReference type="InterPro" id="IPR054712">
    <property type="entry name" value="Cas3-like_dom"/>
</dbReference>
<dbReference type="PANTHER" id="PTHR47963:SF9">
    <property type="entry name" value="CRISPR-ASSOCIATED ENDONUCLEASE_HELICASE CAS3"/>
    <property type="match status" value="1"/>
</dbReference>
<evidence type="ECO:0000256" key="2">
    <source>
        <dbReference type="ARBA" id="ARBA00009046"/>
    </source>
</evidence>
<dbReference type="GO" id="GO:0003724">
    <property type="term" value="F:RNA helicase activity"/>
    <property type="evidence" value="ECO:0007669"/>
    <property type="project" value="TreeGrafter"/>
</dbReference>
<dbReference type="InterPro" id="IPR006474">
    <property type="entry name" value="Helicase_Cas3_CRISPR-ass_core"/>
</dbReference>
<dbReference type="NCBIfam" id="TIGR01587">
    <property type="entry name" value="cas3_core"/>
    <property type="match status" value="1"/>
</dbReference>
<dbReference type="Gene3D" id="3.40.50.300">
    <property type="entry name" value="P-loop containing nucleotide triphosphate hydrolases"/>
    <property type="match status" value="2"/>
</dbReference>
<dbReference type="GO" id="GO:0046872">
    <property type="term" value="F:metal ion binding"/>
    <property type="evidence" value="ECO:0007669"/>
    <property type="project" value="UniProtKB-KW"/>
</dbReference>
<organism evidence="13 14">
    <name type="scientific">Aceticella autotrophica</name>
    <dbReference type="NCBI Taxonomy" id="2755338"/>
    <lineage>
        <taxon>Bacteria</taxon>
        <taxon>Bacillati</taxon>
        <taxon>Bacillota</taxon>
        <taxon>Clostridia</taxon>
        <taxon>Thermoanaerobacterales</taxon>
        <taxon>Thermoanaerobacteraceae</taxon>
        <taxon>Aceticella</taxon>
    </lineage>
</organism>
<feature type="domain" description="HD Cas3-type" evidence="12">
    <location>
        <begin position="10"/>
        <end position="215"/>
    </location>
</feature>
<dbReference type="PROSITE" id="PS51643">
    <property type="entry name" value="HD_CAS3"/>
    <property type="match status" value="1"/>
</dbReference>
<dbReference type="GO" id="GO:0003723">
    <property type="term" value="F:RNA binding"/>
    <property type="evidence" value="ECO:0007669"/>
    <property type="project" value="TreeGrafter"/>
</dbReference>
<dbReference type="KEGG" id="aaut:ACETAC_00985"/>
<protein>
    <submittedName>
        <fullName evidence="13">CRISPR-associated helicase Cas3</fullName>
    </submittedName>
</protein>
<evidence type="ECO:0000313" key="14">
    <source>
        <dbReference type="Proteomes" id="UP000671913"/>
    </source>
</evidence>
<dbReference type="Proteomes" id="UP000671913">
    <property type="component" value="Chromosome"/>
</dbReference>
<dbReference type="GO" id="GO:0016787">
    <property type="term" value="F:hydrolase activity"/>
    <property type="evidence" value="ECO:0007669"/>
    <property type="project" value="UniProtKB-KW"/>
</dbReference>
<evidence type="ECO:0000256" key="1">
    <source>
        <dbReference type="ARBA" id="ARBA00006847"/>
    </source>
</evidence>
<proteinExistence type="inferred from homology"/>
<feature type="domain" description="Helicase ATP-binding" evidence="10">
    <location>
        <begin position="264"/>
        <end position="460"/>
    </location>
</feature>
<gene>
    <name evidence="13" type="primary">cas3</name>
    <name evidence="13" type="ORF">ACETAC_00985</name>
</gene>
<evidence type="ECO:0000256" key="3">
    <source>
        <dbReference type="ARBA" id="ARBA00022722"/>
    </source>
</evidence>
<evidence type="ECO:0000313" key="13">
    <source>
        <dbReference type="EMBL" id="QSZ27531.1"/>
    </source>
</evidence>
<evidence type="ECO:0000256" key="6">
    <source>
        <dbReference type="ARBA" id="ARBA00022801"/>
    </source>
</evidence>
<dbReference type="AlphaFoldDB" id="A0A975AW81"/>
<dbReference type="Pfam" id="PF22590">
    <property type="entry name" value="Cas3-like_C_2"/>
    <property type="match status" value="1"/>
</dbReference>
<keyword evidence="5" id="KW-0547">Nucleotide-binding</keyword>